<reference evidence="1" key="1">
    <citation type="journal article" date="2014" name="Int. J. Syst. Evol. Microbiol.">
        <title>Complete genome sequence of Corynebacterium casei LMG S-19264T (=DSM 44701T), isolated from a smear-ripened cheese.</title>
        <authorList>
            <consortium name="US DOE Joint Genome Institute (JGI-PGF)"/>
            <person name="Walter F."/>
            <person name="Albersmeier A."/>
            <person name="Kalinowski J."/>
            <person name="Ruckert C."/>
        </authorList>
    </citation>
    <scope>NUCLEOTIDE SEQUENCE</scope>
    <source>
        <strain evidence="1">CGMCC 4.7110</strain>
    </source>
</reference>
<evidence type="ECO:0000313" key="2">
    <source>
        <dbReference type="Proteomes" id="UP000653411"/>
    </source>
</evidence>
<sequence>MAELSYIFTLSDTDEDVWEPALAVGQLFMGGVNALGSLVLKVPTGLDDVSGDWVTVDTGQYAVFVGAALKRRGSTGHHEFMTLLDGLLPVMIMLADRSGIEITGAGPAERAYLEWARDRDRVLRGHVVEQQDGAVHFWGDGA</sequence>
<dbReference type="AlphaFoldDB" id="A0A918CWI8"/>
<organism evidence="1 2">
    <name type="scientific">Streptomyces fuscichromogenes</name>
    <dbReference type="NCBI Taxonomy" id="1324013"/>
    <lineage>
        <taxon>Bacteria</taxon>
        <taxon>Bacillati</taxon>
        <taxon>Actinomycetota</taxon>
        <taxon>Actinomycetes</taxon>
        <taxon>Kitasatosporales</taxon>
        <taxon>Streptomycetaceae</taxon>
        <taxon>Streptomyces</taxon>
    </lineage>
</organism>
<dbReference type="InterPro" id="IPR045732">
    <property type="entry name" value="DUF6086"/>
</dbReference>
<protein>
    <submittedName>
        <fullName evidence="1">Uncharacterized protein</fullName>
    </submittedName>
</protein>
<dbReference type="Pfam" id="PF19564">
    <property type="entry name" value="DUF6086"/>
    <property type="match status" value="1"/>
</dbReference>
<gene>
    <name evidence="1" type="ORF">GCM10011578_086810</name>
</gene>
<dbReference type="RefSeq" id="WP_189268468.1">
    <property type="nucleotide sequence ID" value="NZ_BMML01000031.1"/>
</dbReference>
<dbReference type="EMBL" id="BMML01000031">
    <property type="protein sequence ID" value="GGN39838.1"/>
    <property type="molecule type" value="Genomic_DNA"/>
</dbReference>
<evidence type="ECO:0000313" key="1">
    <source>
        <dbReference type="EMBL" id="GGN39838.1"/>
    </source>
</evidence>
<accession>A0A918CWI8</accession>
<name>A0A918CWI8_9ACTN</name>
<comment type="caution">
    <text evidence="1">The sequence shown here is derived from an EMBL/GenBank/DDBJ whole genome shotgun (WGS) entry which is preliminary data.</text>
</comment>
<keyword evidence="2" id="KW-1185">Reference proteome</keyword>
<proteinExistence type="predicted"/>
<dbReference type="Proteomes" id="UP000653411">
    <property type="component" value="Unassembled WGS sequence"/>
</dbReference>
<reference evidence="1" key="2">
    <citation type="submission" date="2020-09" db="EMBL/GenBank/DDBJ databases">
        <authorList>
            <person name="Sun Q."/>
            <person name="Zhou Y."/>
        </authorList>
    </citation>
    <scope>NUCLEOTIDE SEQUENCE</scope>
    <source>
        <strain evidence="1">CGMCC 4.7110</strain>
    </source>
</reference>